<dbReference type="EMBL" id="JACMRX010000001">
    <property type="protein sequence ID" value="KAF7996797.1"/>
    <property type="molecule type" value="Genomic_DNA"/>
</dbReference>
<accession>A0A835CUU0</accession>
<dbReference type="AlphaFoldDB" id="A0A835CUU0"/>
<keyword evidence="2" id="KW-1185">Reference proteome</keyword>
<evidence type="ECO:0000313" key="1">
    <source>
        <dbReference type="EMBL" id="KAF7996797.1"/>
    </source>
</evidence>
<organism evidence="1 2">
    <name type="scientific">Aphidius gifuensis</name>
    <name type="common">Parasitoid wasp</name>
    <dbReference type="NCBI Taxonomy" id="684658"/>
    <lineage>
        <taxon>Eukaryota</taxon>
        <taxon>Metazoa</taxon>
        <taxon>Ecdysozoa</taxon>
        <taxon>Arthropoda</taxon>
        <taxon>Hexapoda</taxon>
        <taxon>Insecta</taxon>
        <taxon>Pterygota</taxon>
        <taxon>Neoptera</taxon>
        <taxon>Endopterygota</taxon>
        <taxon>Hymenoptera</taxon>
        <taxon>Apocrita</taxon>
        <taxon>Ichneumonoidea</taxon>
        <taxon>Braconidae</taxon>
        <taxon>Aphidiinae</taxon>
        <taxon>Aphidius</taxon>
    </lineage>
</organism>
<dbReference type="Proteomes" id="UP000639338">
    <property type="component" value="Unassembled WGS sequence"/>
</dbReference>
<protein>
    <submittedName>
        <fullName evidence="1">Uncharacterized protein</fullName>
    </submittedName>
</protein>
<proteinExistence type="predicted"/>
<reference evidence="1 2" key="1">
    <citation type="submission" date="2020-08" db="EMBL/GenBank/DDBJ databases">
        <title>Aphidius gifuensis genome sequencing and assembly.</title>
        <authorList>
            <person name="Du Z."/>
        </authorList>
    </citation>
    <scope>NUCLEOTIDE SEQUENCE [LARGE SCALE GENOMIC DNA]</scope>
    <source>
        <strain evidence="1">YNYX2018</strain>
        <tissue evidence="1">Adults</tissue>
    </source>
</reference>
<gene>
    <name evidence="1" type="ORF">HCN44_002443</name>
</gene>
<name>A0A835CUU0_APHGI</name>
<sequence>MVHVKDNCYKNSSMNDMEKLRYLINEINCLKCPRVEERRCCMTILPPRVIELPSVPQEPPKFECPRPTKPVMLTSIPRPCCISKCPGFYC</sequence>
<evidence type="ECO:0000313" key="2">
    <source>
        <dbReference type="Proteomes" id="UP000639338"/>
    </source>
</evidence>
<comment type="caution">
    <text evidence="1">The sequence shown here is derived from an EMBL/GenBank/DDBJ whole genome shotgun (WGS) entry which is preliminary data.</text>
</comment>